<comment type="similarity">
    <text evidence="2">Belongs to the OXR1 family.</text>
</comment>
<dbReference type="PANTHER" id="PTHR23354:SF62">
    <property type="entry name" value="MUSTARD, ISOFORM V"/>
    <property type="match status" value="1"/>
</dbReference>
<feature type="domain" description="TLDc" evidence="5">
    <location>
        <begin position="95"/>
        <end position="257"/>
    </location>
</feature>
<gene>
    <name evidence="6" type="ORF">CTOB1V02_LOCUS11535</name>
</gene>
<organism evidence="6">
    <name type="scientific">Cyprideis torosa</name>
    <dbReference type="NCBI Taxonomy" id="163714"/>
    <lineage>
        <taxon>Eukaryota</taxon>
        <taxon>Metazoa</taxon>
        <taxon>Ecdysozoa</taxon>
        <taxon>Arthropoda</taxon>
        <taxon>Crustacea</taxon>
        <taxon>Oligostraca</taxon>
        <taxon>Ostracoda</taxon>
        <taxon>Podocopa</taxon>
        <taxon>Podocopida</taxon>
        <taxon>Cytherocopina</taxon>
        <taxon>Cytheroidea</taxon>
        <taxon>Cytherideidae</taxon>
        <taxon>Cyprideis</taxon>
    </lineage>
</organism>
<protein>
    <recommendedName>
        <fullName evidence="4">Oxidation resistance protein 1</fullName>
    </recommendedName>
</protein>
<keyword evidence="3" id="KW-0496">Mitochondrion</keyword>
<dbReference type="SMART" id="SM00584">
    <property type="entry name" value="TLDc"/>
    <property type="match status" value="1"/>
</dbReference>
<dbReference type="AlphaFoldDB" id="A0A7R8WRK3"/>
<evidence type="ECO:0000256" key="2">
    <source>
        <dbReference type="ARBA" id="ARBA00009540"/>
    </source>
</evidence>
<evidence type="ECO:0000256" key="1">
    <source>
        <dbReference type="ARBA" id="ARBA00004173"/>
    </source>
</evidence>
<dbReference type="InterPro" id="IPR006571">
    <property type="entry name" value="TLDc_dom"/>
</dbReference>
<dbReference type="PANTHER" id="PTHR23354">
    <property type="entry name" value="NUCLEOLAR PROTEIN 7/ESTROGEN RECEPTOR COACTIVATOR-RELATED"/>
    <property type="match status" value="1"/>
</dbReference>
<evidence type="ECO:0000259" key="5">
    <source>
        <dbReference type="PROSITE" id="PS51886"/>
    </source>
</evidence>
<dbReference type="GO" id="GO:0006979">
    <property type="term" value="P:response to oxidative stress"/>
    <property type="evidence" value="ECO:0007669"/>
    <property type="project" value="TreeGrafter"/>
</dbReference>
<accession>A0A7R8WRK3</accession>
<dbReference type="Pfam" id="PF07534">
    <property type="entry name" value="TLD"/>
    <property type="match status" value="1"/>
</dbReference>
<dbReference type="OrthoDB" id="26679at2759"/>
<dbReference type="PROSITE" id="PS51886">
    <property type="entry name" value="TLDC"/>
    <property type="match status" value="1"/>
</dbReference>
<evidence type="ECO:0000256" key="4">
    <source>
        <dbReference type="ARBA" id="ARBA00040604"/>
    </source>
</evidence>
<sequence>MSKYNEVKVTKAKGKKSEEVSNSAFQMIRGAYALGGLFPHVVKKDEPDVMETCDVLVNLWTNKKVAGVKEEETRKAMHGSDIDDAFIAPMTGESKIIDKEMRKKLILSLPARCQGYPWKMAFNTDRDGFSLAEMYRRMTDVHSMVLIIIEDMFFQKFGAILTDKPEIKDQYYGRGESFLFTFRAGDFKTFKWTGENEFFIRCYEDSVTIGAGDGHFGLTLDGDLNRGTSEKCLTFSNEPLSVKKDFKIRNMECWAFEIEDK</sequence>
<dbReference type="GO" id="GO:0005634">
    <property type="term" value="C:nucleus"/>
    <property type="evidence" value="ECO:0007669"/>
    <property type="project" value="TreeGrafter"/>
</dbReference>
<evidence type="ECO:0000313" key="6">
    <source>
        <dbReference type="EMBL" id="CAD7233716.1"/>
    </source>
</evidence>
<name>A0A7R8WRK3_9CRUS</name>
<reference evidence="6" key="1">
    <citation type="submission" date="2020-11" db="EMBL/GenBank/DDBJ databases">
        <authorList>
            <person name="Tran Van P."/>
        </authorList>
    </citation>
    <scope>NUCLEOTIDE SEQUENCE</scope>
</reference>
<dbReference type="GO" id="GO:0005739">
    <property type="term" value="C:mitochondrion"/>
    <property type="evidence" value="ECO:0007669"/>
    <property type="project" value="UniProtKB-SubCell"/>
</dbReference>
<comment type="subcellular location">
    <subcellularLocation>
        <location evidence="1">Mitochondrion</location>
    </subcellularLocation>
</comment>
<proteinExistence type="inferred from homology"/>
<evidence type="ECO:0000256" key="3">
    <source>
        <dbReference type="ARBA" id="ARBA00023128"/>
    </source>
</evidence>
<dbReference type="EMBL" id="OB666806">
    <property type="protein sequence ID" value="CAD7233716.1"/>
    <property type="molecule type" value="Genomic_DNA"/>
</dbReference>